<gene>
    <name evidence="2" type="ORF">BL240_10565</name>
</gene>
<evidence type="ECO:0000313" key="3">
    <source>
        <dbReference type="Proteomes" id="UP000185146"/>
    </source>
</evidence>
<dbReference type="RefSeq" id="WP_075044754.1">
    <property type="nucleotide sequence ID" value="NZ_CP018743.1"/>
</dbReference>
<protein>
    <submittedName>
        <fullName evidence="2">Uncharacterized protein</fullName>
    </submittedName>
</protein>
<dbReference type="EMBL" id="CP018743">
    <property type="protein sequence ID" value="APO81858.1"/>
    <property type="molecule type" value="Genomic_DNA"/>
</dbReference>
<sequence length="357" mass="39213">MELTVRVMMAGREIDRITRAHKNVDGESFVWYRRREWPVEDSCIHVDALPEMPATLENAALLADLRPFLDLIEKPLTVGLTDCTALLRSRFPEVPDATVISIATLAQLGLKLVAKEVLMDFLELHHQCRSHADLTSSTSEHNHAEAEDASFFDSADINFGELPDTRAGDEDWSFDWQPELGWNATEADDSELRDLATKTQKLIGSHVALETGLRIESLVDLPAAGDWQLIAPTTGDRNVLSDAEPESSLPLKNNPAPQASVPPTAARSSALPSPHLAFIVEKTAGLGEAALEVLRYFADNPDDKSSHAEEFTGIPRGMINALLTGTLSRYVEKTRSGGWACHTWVQDVLAVMDGNLE</sequence>
<evidence type="ECO:0000256" key="1">
    <source>
        <dbReference type="SAM" id="MobiDB-lite"/>
    </source>
</evidence>
<reference evidence="2 3" key="1">
    <citation type="submission" date="2016-12" db="EMBL/GenBank/DDBJ databases">
        <title>Draft Genome Sequence of Mercury Resistant Pseudomonas DRA525.</title>
        <authorList>
            <person name="Drace K.M."/>
        </authorList>
    </citation>
    <scope>NUCLEOTIDE SEQUENCE [LARGE SCALE GENOMIC DNA]</scope>
    <source>
        <strain evidence="2 3">DRA525</strain>
    </source>
</reference>
<accession>A0A1L5PNX7</accession>
<proteinExistence type="predicted"/>
<evidence type="ECO:0000313" key="2">
    <source>
        <dbReference type="EMBL" id="APO81858.1"/>
    </source>
</evidence>
<dbReference type="Proteomes" id="UP000185146">
    <property type="component" value="Chromosome"/>
</dbReference>
<feature type="region of interest" description="Disordered" evidence="1">
    <location>
        <begin position="237"/>
        <end position="269"/>
    </location>
</feature>
<dbReference type="AlphaFoldDB" id="A0A1L5PNX7"/>
<name>A0A1L5PNX7_PSEPU</name>
<organism evidence="2 3">
    <name type="scientific">Pseudomonas putida</name>
    <name type="common">Arthrobacter siderocapsulatus</name>
    <dbReference type="NCBI Taxonomy" id="303"/>
    <lineage>
        <taxon>Bacteria</taxon>
        <taxon>Pseudomonadati</taxon>
        <taxon>Pseudomonadota</taxon>
        <taxon>Gammaproteobacteria</taxon>
        <taxon>Pseudomonadales</taxon>
        <taxon>Pseudomonadaceae</taxon>
        <taxon>Pseudomonas</taxon>
    </lineage>
</organism>